<dbReference type="SUPFAM" id="SSF46689">
    <property type="entry name" value="Homeodomain-like"/>
    <property type="match status" value="1"/>
</dbReference>
<dbReference type="InterPro" id="IPR009057">
    <property type="entry name" value="Homeodomain-like_sf"/>
</dbReference>
<sequence>MKLTQGEKSERSRSLILEAALQLFSKQGYRGTSIREIAETAGVSTGNVYYHFPDKETLFRTLLDQYWEAIDTPEFPFNKALAAGAFPDDLEALAEAARESVTTYRRHVALIYVDVVEFDGTHIRKFYAGMSSRFETFLNRRFPGDQLKDQLAPGLDPTTALMLASRVFLQYFAVEVLFGVPDQLGQGTPAALKEISKILRRGFLRPPDPEK</sequence>
<dbReference type="PANTHER" id="PTHR30055">
    <property type="entry name" value="HTH-TYPE TRANSCRIPTIONAL REGULATOR RUTR"/>
    <property type="match status" value="1"/>
</dbReference>
<dbReference type="Proteomes" id="UP001242010">
    <property type="component" value="Chromosome"/>
</dbReference>
<accession>A0ABM8DMC4</accession>
<feature type="DNA-binding region" description="H-T-H motif" evidence="4">
    <location>
        <begin position="33"/>
        <end position="52"/>
    </location>
</feature>
<dbReference type="PANTHER" id="PTHR30055:SF234">
    <property type="entry name" value="HTH-TYPE TRANSCRIPTIONAL REGULATOR BETI"/>
    <property type="match status" value="1"/>
</dbReference>
<protein>
    <recommendedName>
        <fullName evidence="5">HTH tetR-type domain-containing protein</fullName>
    </recommendedName>
</protein>
<evidence type="ECO:0000259" key="5">
    <source>
        <dbReference type="PROSITE" id="PS50977"/>
    </source>
</evidence>
<dbReference type="EMBL" id="AP027079">
    <property type="protein sequence ID" value="BDU68062.1"/>
    <property type="molecule type" value="Genomic_DNA"/>
</dbReference>
<reference evidence="7" key="1">
    <citation type="journal article" date="2023" name="Int. J. Syst. Evol. Microbiol.">
        <title>Mesoterricola silvestris gen. nov., sp. nov., Mesoterricola sediminis sp. nov., Geothrix oryzae sp. nov., Geothrix edaphica sp. nov., Geothrix rubra sp. nov., and Geothrix limicola sp. nov., six novel members of Acidobacteriota isolated from soils.</title>
        <authorList>
            <person name="Itoh H."/>
            <person name="Sugisawa Y."/>
            <person name="Mise K."/>
            <person name="Xu Z."/>
            <person name="Kuniyasu M."/>
            <person name="Ushijima N."/>
            <person name="Kawano K."/>
            <person name="Kobayashi E."/>
            <person name="Shiratori Y."/>
            <person name="Masuda Y."/>
            <person name="Senoo K."/>
        </authorList>
    </citation>
    <scope>NUCLEOTIDE SEQUENCE [LARGE SCALE GENOMIC DNA]</scope>
    <source>
        <strain evidence="7">Red222</strain>
    </source>
</reference>
<dbReference type="RefSeq" id="WP_286354688.1">
    <property type="nucleotide sequence ID" value="NZ_AP027079.1"/>
</dbReference>
<keyword evidence="2 4" id="KW-0238">DNA-binding</keyword>
<evidence type="ECO:0000256" key="1">
    <source>
        <dbReference type="ARBA" id="ARBA00023015"/>
    </source>
</evidence>
<organism evidence="6 7">
    <name type="scientific">Geothrix oryzae</name>
    <dbReference type="NCBI Taxonomy" id="2927975"/>
    <lineage>
        <taxon>Bacteria</taxon>
        <taxon>Pseudomonadati</taxon>
        <taxon>Acidobacteriota</taxon>
        <taxon>Holophagae</taxon>
        <taxon>Holophagales</taxon>
        <taxon>Holophagaceae</taxon>
        <taxon>Geothrix</taxon>
    </lineage>
</organism>
<keyword evidence="3" id="KW-0804">Transcription</keyword>
<dbReference type="InterPro" id="IPR050109">
    <property type="entry name" value="HTH-type_TetR-like_transc_reg"/>
</dbReference>
<evidence type="ECO:0000256" key="3">
    <source>
        <dbReference type="ARBA" id="ARBA00023163"/>
    </source>
</evidence>
<keyword evidence="7" id="KW-1185">Reference proteome</keyword>
<feature type="domain" description="HTH tetR-type" evidence="5">
    <location>
        <begin position="10"/>
        <end position="70"/>
    </location>
</feature>
<keyword evidence="1" id="KW-0805">Transcription regulation</keyword>
<dbReference type="InterPro" id="IPR023772">
    <property type="entry name" value="DNA-bd_HTH_TetR-type_CS"/>
</dbReference>
<dbReference type="Gene3D" id="1.10.357.10">
    <property type="entry name" value="Tetracycline Repressor, domain 2"/>
    <property type="match status" value="1"/>
</dbReference>
<gene>
    <name evidence="6" type="ORF">GETHOR_01630</name>
</gene>
<evidence type="ECO:0000313" key="6">
    <source>
        <dbReference type="EMBL" id="BDU68062.1"/>
    </source>
</evidence>
<evidence type="ECO:0000256" key="2">
    <source>
        <dbReference type="ARBA" id="ARBA00023125"/>
    </source>
</evidence>
<dbReference type="PROSITE" id="PS50977">
    <property type="entry name" value="HTH_TETR_2"/>
    <property type="match status" value="1"/>
</dbReference>
<proteinExistence type="predicted"/>
<evidence type="ECO:0000313" key="7">
    <source>
        <dbReference type="Proteomes" id="UP001242010"/>
    </source>
</evidence>
<dbReference type="InterPro" id="IPR001647">
    <property type="entry name" value="HTH_TetR"/>
</dbReference>
<dbReference type="PROSITE" id="PS01081">
    <property type="entry name" value="HTH_TETR_1"/>
    <property type="match status" value="1"/>
</dbReference>
<name>A0ABM8DMC4_9BACT</name>
<dbReference type="Pfam" id="PF00440">
    <property type="entry name" value="TetR_N"/>
    <property type="match status" value="1"/>
</dbReference>
<evidence type="ECO:0000256" key="4">
    <source>
        <dbReference type="PROSITE-ProRule" id="PRU00335"/>
    </source>
</evidence>
<dbReference type="PRINTS" id="PR00455">
    <property type="entry name" value="HTHTETR"/>
</dbReference>